<dbReference type="CDD" id="cd03808">
    <property type="entry name" value="GT4_CapM-like"/>
    <property type="match status" value="1"/>
</dbReference>
<keyword evidence="4" id="KW-1185">Reference proteome</keyword>
<protein>
    <submittedName>
        <fullName evidence="3">Glycosyl transferase, group 1</fullName>
    </submittedName>
</protein>
<evidence type="ECO:0000259" key="1">
    <source>
        <dbReference type="Pfam" id="PF00534"/>
    </source>
</evidence>
<dbReference type="InterPro" id="IPR028098">
    <property type="entry name" value="Glyco_trans_4-like_N"/>
</dbReference>
<dbReference type="Pfam" id="PF13477">
    <property type="entry name" value="Glyco_trans_4_2"/>
    <property type="match status" value="1"/>
</dbReference>
<dbReference type="SUPFAM" id="SSF53756">
    <property type="entry name" value="UDP-Glycosyltransferase/glycogen phosphorylase"/>
    <property type="match status" value="1"/>
</dbReference>
<accession>Q1QD35</accession>
<dbReference type="GO" id="GO:1901135">
    <property type="term" value="P:carbohydrate derivative metabolic process"/>
    <property type="evidence" value="ECO:0007669"/>
    <property type="project" value="UniProtKB-ARBA"/>
</dbReference>
<feature type="domain" description="Glycosyl transferase family 1" evidence="1">
    <location>
        <begin position="192"/>
        <end position="354"/>
    </location>
</feature>
<proteinExistence type="predicted"/>
<evidence type="ECO:0000313" key="3">
    <source>
        <dbReference type="EMBL" id="ABE74418.1"/>
    </source>
</evidence>
<feature type="domain" description="Glycosyltransferase subfamily 4-like N-terminal" evidence="2">
    <location>
        <begin position="8"/>
        <end position="155"/>
    </location>
</feature>
<reference evidence="3" key="1">
    <citation type="submission" date="2006-03" db="EMBL/GenBank/DDBJ databases">
        <title>Complete sequence of chromosome of Psychrobacter cryohalolentis K5.</title>
        <authorList>
            <consortium name="US DOE Joint Genome Institute"/>
            <person name="Copeland A."/>
            <person name="Lucas S."/>
            <person name="Lapidus A."/>
            <person name="Barry K."/>
            <person name="Detter J.C."/>
            <person name="Glavina del Rio T."/>
            <person name="Hammon N."/>
            <person name="Israni S."/>
            <person name="Dalin E."/>
            <person name="Tice H."/>
            <person name="Pitluck S."/>
            <person name="Brettin T."/>
            <person name="Bruce D."/>
            <person name="Han C."/>
            <person name="Tapia R."/>
            <person name="Sims D.R."/>
            <person name="Gilna P."/>
            <person name="Schmutz J."/>
            <person name="Larimer F."/>
            <person name="Land M."/>
            <person name="Hauser L."/>
            <person name="Kyrpides N."/>
            <person name="Kim E."/>
            <person name="Richardson P."/>
        </authorList>
    </citation>
    <scope>NUCLEOTIDE SEQUENCE</scope>
    <source>
        <strain evidence="3">K5</strain>
    </source>
</reference>
<dbReference type="EMBL" id="CP000323">
    <property type="protein sequence ID" value="ABE74418.1"/>
    <property type="molecule type" value="Genomic_DNA"/>
</dbReference>
<gene>
    <name evidence="3" type="ordered locus">Pcryo_0635</name>
</gene>
<dbReference type="Pfam" id="PF00534">
    <property type="entry name" value="Glycos_transf_1"/>
    <property type="match status" value="1"/>
</dbReference>
<keyword evidence="3" id="KW-0808">Transferase</keyword>
<dbReference type="CAZy" id="GT4">
    <property type="family name" value="Glycosyltransferase Family 4"/>
</dbReference>
<dbReference type="GO" id="GO:0016757">
    <property type="term" value="F:glycosyltransferase activity"/>
    <property type="evidence" value="ECO:0007669"/>
    <property type="project" value="InterPro"/>
</dbReference>
<sequence length="375" mass="41833">MKIVIIGTVASSFYGFRSELIKTLRAKQHTVYAFTSEYSQSDLKRIEELGAIPVTYQLNRGGLNPLADIIATYALSKKIKSIAPDIVFSYFSKPVIFGTLAAKIAKVPRIIGMLEGLGYTFTEQPNQVSKKSQAIKAAQVFLYKIALPRLDKIIFLNPDDPKDLLKEYSIEVKQVEVLGGIGLNLENYPYSGAYPTQPTFIFVARLLAEKGIHHYISAAKIVKSKYPEAKFIVLGAIDKEALGALKDFELKQFVEDGIIEHPGHVNDVSKWIAKSSVFVLPSYYREGVPRSTQEAMAIGRAVITTDVPGCRETVIDGVSGFLIEKWNPQALAEKVIYFIEHPEQIKKMGYESYKIAQEKFDADKVNKRLIAMLGL</sequence>
<evidence type="ECO:0000313" key="4">
    <source>
        <dbReference type="Proteomes" id="UP000002425"/>
    </source>
</evidence>
<dbReference type="Proteomes" id="UP000002425">
    <property type="component" value="Chromosome"/>
</dbReference>
<dbReference type="PANTHER" id="PTHR12526:SF638">
    <property type="entry name" value="SPORE COAT PROTEIN SA"/>
    <property type="match status" value="1"/>
</dbReference>
<dbReference type="eggNOG" id="COG0438">
    <property type="taxonomic scope" value="Bacteria"/>
</dbReference>
<name>Q1QD35_PSYCK</name>
<dbReference type="KEGG" id="pcr:Pcryo_0635"/>
<dbReference type="InterPro" id="IPR001296">
    <property type="entry name" value="Glyco_trans_1"/>
</dbReference>
<dbReference type="Gene3D" id="3.40.50.2000">
    <property type="entry name" value="Glycogen Phosphorylase B"/>
    <property type="match status" value="2"/>
</dbReference>
<dbReference type="STRING" id="335284.Pcryo_0635"/>
<dbReference type="HOGENOM" id="CLU_009583_8_1_6"/>
<dbReference type="PANTHER" id="PTHR12526">
    <property type="entry name" value="GLYCOSYLTRANSFERASE"/>
    <property type="match status" value="1"/>
</dbReference>
<evidence type="ECO:0000259" key="2">
    <source>
        <dbReference type="Pfam" id="PF13477"/>
    </source>
</evidence>
<organism evidence="3 4">
    <name type="scientific">Psychrobacter cryohalolentis (strain ATCC BAA-1226 / DSM 17306 / VKM B-2378 / K5)</name>
    <dbReference type="NCBI Taxonomy" id="335284"/>
    <lineage>
        <taxon>Bacteria</taxon>
        <taxon>Pseudomonadati</taxon>
        <taxon>Pseudomonadota</taxon>
        <taxon>Gammaproteobacteria</taxon>
        <taxon>Moraxellales</taxon>
        <taxon>Moraxellaceae</taxon>
        <taxon>Psychrobacter</taxon>
    </lineage>
</organism>
<dbReference type="RefSeq" id="WP_011512986.1">
    <property type="nucleotide sequence ID" value="NC_007969.1"/>
</dbReference>
<dbReference type="AlphaFoldDB" id="Q1QD35"/>